<keyword evidence="4" id="KW-1185">Reference proteome</keyword>
<organism evidence="3 4">
    <name type="scientific">Macleaya cordata</name>
    <name type="common">Five-seeded plume-poppy</name>
    <name type="synonym">Bocconia cordata</name>
    <dbReference type="NCBI Taxonomy" id="56857"/>
    <lineage>
        <taxon>Eukaryota</taxon>
        <taxon>Viridiplantae</taxon>
        <taxon>Streptophyta</taxon>
        <taxon>Embryophyta</taxon>
        <taxon>Tracheophyta</taxon>
        <taxon>Spermatophyta</taxon>
        <taxon>Magnoliopsida</taxon>
        <taxon>Ranunculales</taxon>
        <taxon>Papaveraceae</taxon>
        <taxon>Papaveroideae</taxon>
        <taxon>Macleaya</taxon>
    </lineage>
</organism>
<feature type="region of interest" description="Disordered" evidence="2">
    <location>
        <begin position="1"/>
        <end position="99"/>
    </location>
</feature>
<feature type="coiled-coil region" evidence="1">
    <location>
        <begin position="1526"/>
        <end position="1574"/>
    </location>
</feature>
<feature type="compositionally biased region" description="Basic and acidic residues" evidence="2">
    <location>
        <begin position="1"/>
        <end position="10"/>
    </location>
</feature>
<dbReference type="OMA" id="EKSNEHE"/>
<evidence type="ECO:0000256" key="1">
    <source>
        <dbReference type="SAM" id="Coils"/>
    </source>
</evidence>
<feature type="compositionally biased region" description="Polar residues" evidence="2">
    <location>
        <begin position="11"/>
        <end position="22"/>
    </location>
</feature>
<accession>A0A200R4F4</accession>
<evidence type="ECO:0000313" key="4">
    <source>
        <dbReference type="Proteomes" id="UP000195402"/>
    </source>
</evidence>
<feature type="coiled-coil region" evidence="1">
    <location>
        <begin position="1397"/>
        <end position="1424"/>
    </location>
</feature>
<sequence length="1933" mass="217521">MSESPEKHTSDQNLEDSNSSVVGNGGFDGKEKQDELTERSPESSPTPDLGFSSEGGISGADSGGNLLVSSTEEEADGSLSGTRQESPTINGETESTVKDEVMVEHVAPEYGGGSVMETQHTTIDDHQVDRDNGVLIHTDVLVHDNPYNGNQTEDAGKEDMFVDASDELVVDKKNIDIEEPVAIIETQESLEEKPDLRESHFQAMEDGRQTHEPIDELLQLRAMLDKTAAEKETMAQEYKVERDTFARELATLHQQLEAMTSQHLSLTENGEGIVDIHQAEKGDGTVKTHDSGTPLQVMISDCSKFTTCLESVLDEKLQSVGTMRQLQTALFQKDREIEDLSAKVTELSVSNNVVVSYLESLQKTWSENLKESSEVHHERDLHLEVVSKRLLVSLAAAVNQEDLLDDSVTEKLSLVEKGTSLMIENYKKFLSATDRLRQCLAEVRSDFMTPEEKEFGIVFDVACEELLECKRKEVDFVEKLNRLEVENKKLLEQLDEEKERLEVVNAEASKTKAELEQEKIRSATVKEKLSMAVTKGKALVQQRDSLKQSLAEKTNELEGYLHKLQEKSNSLEAAELTAEELVRCQNLAASLQESLSLRESILREIEEILPENMLEKLQSTDLTDRVRWLVEQKNVLENISSEFYKLKDVLSTTDLPETILSSSLESQINWLGESFSQAKVDIMKLQGEVAGAWVSVGLHESELAEARNEIELLSASLSAEKEEKSTLQMALDDLSCKYEAAAEKEHRVSSERDGIIRMFLEASEMDNQGDFDHSDIAMLVEKCIKKIKEQTSAFSEYSHFGTEQFERMQSLLYIWNQELMLCEDILEGEMLERSKLMNLSSELQRVSQEIVALKDENRFLQKDLERSEEKTALVREKLSMAVKKGKGLVQERENLKQSLDEKNKEIENFKLEFQQQESVVAECRDQINKLSSDLERMLTLESDLVATKEQRDQLEQFLLESNNMLQRVVKSVETVAFPVDAVFEEPVEKVKWLVQCFHDFQIGRSHAEKELEAVNQEAISLSSKLEEAYTTIKSLEDELRQAKQDLSLLEEEKKDIQVSKACVEEELEKAKEEAGVQGVKFAEVLANIKSLEDALSFAEKNFSVLAEEKTAAEVEKTCAEKELEKAKAEAGSHASKLAEANQTIKSLEDALSQVEKHVSVLAEEKNDAQVGKNFLENELEKAKNEADFQASKVADAYTTIKLLEDALSRAENDMSVLVNEKKNTEQEIITLNAKLTTSMEELAGTRGSSEGQSVELLGHLNHLEVLMKDGALLSLLTQGFKKKLESLRDMHLLLESTRDRLVEDGSEQLPDRACTKRDQYLANLFPADLENFPNGIMDSSETSVADLDNISSYFTKIAEGFNLKNKLIKDNFEGFSRSMDELVEVLSIELQATMDGVVAMLENMESLKQKVKNLETHNHDQESMIHTLQDDVTMLLSACKEAVEELRLEVEGNDLDLRSNMEVDKLNYSLYSSGREAGGDAVEKRRESFLGTEDVRAAEHLVLAARKVQIQRKQFENIKSASETTIKNLHNELERTTLSFENVIQERDLNRNRASELENDLEELRNYCSTMKLNLDEYHAMEDILREREAELSSLRSTVAVKRQEEDGHLLSESQVKTLIEKINGTEIDFRESALENPESLKADPVKKLFYILDIVVDLQHELEGSYRDKEELQSSLAANVNEIEHLKKEAESVISINQELEKAKSDLAEVTFGLENLIQKLRGDDLVKDQRSISVRDLFPVLEKLVKDLILECENSNTKAQELGAKLHGNQQFVDELQAKVTLLEDSIHNKLPPPDTTQERGIFEGPSLATSSEISEIDSMGPVGRNSTSPPVPSAAHVRSMRKGSSDHLALNIDVESDRLIKHPETDDDKGHVFKSLNTSGLIPKQGKLIADRIDGIWVSGGRVLMSRPRARIGLVAYCLFLHIWLFGTIL</sequence>
<keyword evidence="1" id="KW-0175">Coiled coil</keyword>
<comment type="caution">
    <text evidence="3">The sequence shown here is derived from an EMBL/GenBank/DDBJ whole genome shotgun (WGS) entry which is preliminary data.</text>
</comment>
<dbReference type="Proteomes" id="UP000195402">
    <property type="component" value="Unassembled WGS sequence"/>
</dbReference>
<reference evidence="3 4" key="1">
    <citation type="journal article" date="2017" name="Mol. Plant">
        <title>The Genome of Medicinal Plant Macleaya cordata Provides New Insights into Benzylisoquinoline Alkaloids Metabolism.</title>
        <authorList>
            <person name="Liu X."/>
            <person name="Liu Y."/>
            <person name="Huang P."/>
            <person name="Ma Y."/>
            <person name="Qing Z."/>
            <person name="Tang Q."/>
            <person name="Cao H."/>
            <person name="Cheng P."/>
            <person name="Zheng Y."/>
            <person name="Yuan Z."/>
            <person name="Zhou Y."/>
            <person name="Liu J."/>
            <person name="Tang Z."/>
            <person name="Zhuo Y."/>
            <person name="Zhang Y."/>
            <person name="Yu L."/>
            <person name="Huang J."/>
            <person name="Yang P."/>
            <person name="Peng Q."/>
            <person name="Zhang J."/>
            <person name="Jiang W."/>
            <person name="Zhang Z."/>
            <person name="Lin K."/>
            <person name="Ro D.K."/>
            <person name="Chen X."/>
            <person name="Xiong X."/>
            <person name="Shang Y."/>
            <person name="Huang S."/>
            <person name="Zeng J."/>
        </authorList>
    </citation>
    <scope>NUCLEOTIDE SEQUENCE [LARGE SCALE GENOMIC DNA]</scope>
    <source>
        <strain evidence="4">cv. BLH2017</strain>
        <tissue evidence="3">Root</tissue>
    </source>
</reference>
<dbReference type="PANTHER" id="PTHR43939">
    <property type="entry name" value="COILED-COIL DOMAIN-CONTAINING PROTEIN 158"/>
    <property type="match status" value="1"/>
</dbReference>
<feature type="compositionally biased region" description="Basic and acidic residues" evidence="2">
    <location>
        <begin position="28"/>
        <end position="41"/>
    </location>
</feature>
<dbReference type="InParanoid" id="A0A200R4F4"/>
<evidence type="ECO:0008006" key="5">
    <source>
        <dbReference type="Google" id="ProtNLM"/>
    </source>
</evidence>
<dbReference type="OrthoDB" id="10255522at2759"/>
<dbReference type="PANTHER" id="PTHR43939:SF68">
    <property type="entry name" value="CENTROSOMAL PROTEIN OF 290 KDA-LIKE"/>
    <property type="match status" value="1"/>
</dbReference>
<proteinExistence type="predicted"/>
<feature type="coiled-coil region" evidence="1">
    <location>
        <begin position="696"/>
        <end position="723"/>
    </location>
</feature>
<dbReference type="STRING" id="56857.A0A200R4F4"/>
<feature type="compositionally biased region" description="Polar residues" evidence="2">
    <location>
        <begin position="79"/>
        <end position="94"/>
    </location>
</feature>
<dbReference type="EMBL" id="MVGT01000438">
    <property type="protein sequence ID" value="OVA17591.1"/>
    <property type="molecule type" value="Genomic_DNA"/>
</dbReference>
<gene>
    <name evidence="3" type="ORF">BVC80_1837g425</name>
</gene>
<feature type="coiled-coil region" evidence="1">
    <location>
        <begin position="1004"/>
        <end position="1241"/>
    </location>
</feature>
<evidence type="ECO:0000313" key="3">
    <source>
        <dbReference type="EMBL" id="OVA17591.1"/>
    </source>
</evidence>
<protein>
    <recommendedName>
        <fullName evidence="5">Prefoldin</fullName>
    </recommendedName>
</protein>
<feature type="coiled-coil region" evidence="1">
    <location>
        <begin position="1670"/>
        <end position="1707"/>
    </location>
</feature>
<feature type="coiled-coil region" evidence="1">
    <location>
        <begin position="473"/>
        <end position="570"/>
    </location>
</feature>
<name>A0A200R4F4_MACCD</name>
<feature type="coiled-coil region" evidence="1">
    <location>
        <begin position="836"/>
        <end position="919"/>
    </location>
</feature>
<dbReference type="FunCoup" id="A0A200R4F4">
    <property type="interactions" value="1139"/>
</dbReference>
<evidence type="ECO:0000256" key="2">
    <source>
        <dbReference type="SAM" id="MobiDB-lite"/>
    </source>
</evidence>